<evidence type="ECO:0000313" key="2">
    <source>
        <dbReference type="Proteomes" id="UP000234767"/>
    </source>
</evidence>
<protein>
    <submittedName>
        <fullName evidence="1">Ribonuclease Z</fullName>
    </submittedName>
</protein>
<sequence length="39" mass="4294">MELQFLGTKAGCAQRFKMGQAKNIFPASKAIGDFDVFNI</sequence>
<dbReference type="EMBL" id="PKJO01000003">
    <property type="protein sequence ID" value="PLA40640.1"/>
    <property type="molecule type" value="Genomic_DNA"/>
</dbReference>
<proteinExistence type="predicted"/>
<dbReference type="AlphaFoldDB" id="A0A2I1XDD1"/>
<accession>A0A2I1XDD1</accession>
<comment type="caution">
    <text evidence="1">The sequence shown here is derived from an EMBL/GenBank/DDBJ whole genome shotgun (WGS) entry which is preliminary data.</text>
</comment>
<name>A0A2I1XDD1_NEISI</name>
<gene>
    <name evidence="1" type="ORF">CYK00_03440</name>
</gene>
<reference evidence="1 2" key="1">
    <citation type="submission" date="2017-12" db="EMBL/GenBank/DDBJ databases">
        <title>Phylogenetic diversity of female urinary microbiome.</title>
        <authorList>
            <person name="Thomas-White K."/>
            <person name="Wolfe A.J."/>
        </authorList>
    </citation>
    <scope>NUCLEOTIDE SEQUENCE [LARGE SCALE GENOMIC DNA]</scope>
    <source>
        <strain evidence="1 2">UMB0321</strain>
    </source>
</reference>
<dbReference type="Proteomes" id="UP000234767">
    <property type="component" value="Unassembled WGS sequence"/>
</dbReference>
<evidence type="ECO:0000313" key="1">
    <source>
        <dbReference type="EMBL" id="PLA40640.1"/>
    </source>
</evidence>
<organism evidence="1 2">
    <name type="scientific">Neisseria sicca</name>
    <dbReference type="NCBI Taxonomy" id="490"/>
    <lineage>
        <taxon>Bacteria</taxon>
        <taxon>Pseudomonadati</taxon>
        <taxon>Pseudomonadota</taxon>
        <taxon>Betaproteobacteria</taxon>
        <taxon>Neisseriales</taxon>
        <taxon>Neisseriaceae</taxon>
        <taxon>Neisseria</taxon>
    </lineage>
</organism>